<keyword evidence="4" id="KW-1185">Reference proteome</keyword>
<reference evidence="3 4" key="1">
    <citation type="submission" date="2021-03" db="EMBL/GenBank/DDBJ databases">
        <title>Comparative Genomics and Metabolomics in the genus Turicibacter.</title>
        <authorList>
            <person name="Maki J."/>
            <person name="Looft T."/>
        </authorList>
    </citation>
    <scope>NUCLEOTIDE SEQUENCE</scope>
    <source>
        <strain evidence="3">ISU324</strain>
        <strain evidence="2 4">MMM721</strain>
    </source>
</reference>
<dbReference type="GO" id="GO:0010181">
    <property type="term" value="F:FMN binding"/>
    <property type="evidence" value="ECO:0007669"/>
    <property type="project" value="InterPro"/>
</dbReference>
<dbReference type="InterPro" id="IPR001226">
    <property type="entry name" value="Flavodoxin_CS"/>
</dbReference>
<evidence type="ECO:0000313" key="3">
    <source>
        <dbReference type="EMBL" id="UUF08416.1"/>
    </source>
</evidence>
<dbReference type="PANTHER" id="PTHR38030">
    <property type="entry name" value="PROTOPORPHYRINOGEN IX DEHYDROGENASE [MENAQUINONE]"/>
    <property type="match status" value="1"/>
</dbReference>
<dbReference type="InterPro" id="IPR008254">
    <property type="entry name" value="Flavodoxin/NO_synth"/>
</dbReference>
<dbReference type="RefSeq" id="WP_055243557.1">
    <property type="nucleotide sequence ID" value="NZ_CP071249.1"/>
</dbReference>
<dbReference type="EMBL" id="CP071249">
    <property type="protein sequence ID" value="UUF04873.1"/>
    <property type="molecule type" value="Genomic_DNA"/>
</dbReference>
<feature type="domain" description="Flavodoxin-like" evidence="1">
    <location>
        <begin position="4"/>
        <end position="153"/>
    </location>
</feature>
<dbReference type="GO" id="GO:0070819">
    <property type="term" value="F:menaquinone-dependent protoporphyrinogen oxidase activity"/>
    <property type="evidence" value="ECO:0007669"/>
    <property type="project" value="TreeGrafter"/>
</dbReference>
<dbReference type="GO" id="GO:0016651">
    <property type="term" value="F:oxidoreductase activity, acting on NAD(P)H"/>
    <property type="evidence" value="ECO:0007669"/>
    <property type="project" value="UniProtKB-ARBA"/>
</dbReference>
<evidence type="ECO:0000259" key="1">
    <source>
        <dbReference type="PROSITE" id="PS50902"/>
    </source>
</evidence>
<gene>
    <name evidence="2" type="ORF">J0J69_06835</name>
    <name evidence="3" type="ORF">J0J70_12750</name>
</gene>
<dbReference type="InterPro" id="IPR029039">
    <property type="entry name" value="Flavoprotein-like_sf"/>
</dbReference>
<dbReference type="SUPFAM" id="SSF52218">
    <property type="entry name" value="Flavoproteins"/>
    <property type="match status" value="1"/>
</dbReference>
<dbReference type="Proteomes" id="UP001058016">
    <property type="component" value="Chromosome"/>
</dbReference>
<dbReference type="EMBL" id="CP071250">
    <property type="protein sequence ID" value="UUF08416.1"/>
    <property type="molecule type" value="Genomic_DNA"/>
</dbReference>
<dbReference type="InterPro" id="IPR026816">
    <property type="entry name" value="Flavodoxin_dom"/>
</dbReference>
<dbReference type="GO" id="GO:0009055">
    <property type="term" value="F:electron transfer activity"/>
    <property type="evidence" value="ECO:0007669"/>
    <property type="project" value="InterPro"/>
</dbReference>
<proteinExistence type="predicted"/>
<evidence type="ECO:0000313" key="2">
    <source>
        <dbReference type="EMBL" id="UUF04873.1"/>
    </source>
</evidence>
<organism evidence="3 5">
    <name type="scientific">Turicibacter bilis</name>
    <dbReference type="NCBI Taxonomy" id="2735723"/>
    <lineage>
        <taxon>Bacteria</taxon>
        <taxon>Bacillati</taxon>
        <taxon>Bacillota</taxon>
        <taxon>Erysipelotrichia</taxon>
        <taxon>Erysipelotrichales</taxon>
        <taxon>Turicibacteraceae</taxon>
        <taxon>Turicibacter</taxon>
    </lineage>
</organism>
<dbReference type="InterPro" id="IPR052200">
    <property type="entry name" value="Protoporphyrinogen_IX_DH"/>
</dbReference>
<dbReference type="GO" id="GO:0006783">
    <property type="term" value="P:heme biosynthetic process"/>
    <property type="evidence" value="ECO:0007669"/>
    <property type="project" value="TreeGrafter"/>
</dbReference>
<evidence type="ECO:0000313" key="4">
    <source>
        <dbReference type="Proteomes" id="UP001058016"/>
    </source>
</evidence>
<dbReference type="AlphaFoldDB" id="A0A9Q9CJV5"/>
<dbReference type="Pfam" id="PF12724">
    <property type="entry name" value="Flavodoxin_5"/>
    <property type="match status" value="1"/>
</dbReference>
<dbReference type="Gene3D" id="3.40.50.360">
    <property type="match status" value="1"/>
</dbReference>
<dbReference type="PANTHER" id="PTHR38030:SF2">
    <property type="entry name" value="PROTOPORPHYRINOGEN IX DEHYDROGENASE [QUINONE]"/>
    <property type="match status" value="1"/>
</dbReference>
<evidence type="ECO:0000313" key="5">
    <source>
        <dbReference type="Proteomes" id="UP001058072"/>
    </source>
</evidence>
<name>A0A9Q9CJV5_9FIRM</name>
<dbReference type="PROSITE" id="PS00201">
    <property type="entry name" value="FLAVODOXIN"/>
    <property type="match status" value="1"/>
</dbReference>
<protein>
    <recommendedName>
        <fullName evidence="1">Flavodoxin-like domain-containing protein</fullName>
    </recommendedName>
</protein>
<dbReference type="PROSITE" id="PS50902">
    <property type="entry name" value="FLAVODOXIN_LIKE"/>
    <property type="match status" value="1"/>
</dbReference>
<accession>A0A9Q9CJV5</accession>
<dbReference type="Proteomes" id="UP001058072">
    <property type="component" value="Chromosome"/>
</dbReference>
<sequence>MSSTIVIYSSKYGTTELYANWIAKELKADLKKISEVKSYELIYYDTVIFGAPLYIGKLHQYNQMLNTMMLYPPKLFLIFAVGLKDPSEEYIQVIKKQNNIEDDEVFYFPGKLDYQHLTLLDKFLMRGLKAQIKKHQSLTDEEQRILNSFNHLVDETNRQFILPLIHYVQKNALL</sequence>